<reference evidence="4" key="2">
    <citation type="submission" date="2018-05" db="EMBL/GenBank/DDBJ databases">
        <title>Effector identification in a new, highly contiguous assembly of the strawberry crown rot pathogen Phytophthora cactorum.</title>
        <authorList>
            <person name="Armitage A.D."/>
            <person name="Nellist C.F."/>
            <person name="Bates H."/>
            <person name="Vickerstaff R.J."/>
            <person name="Harrison R.J."/>
        </authorList>
    </citation>
    <scope>NUCLEOTIDE SEQUENCE</scope>
    <source>
        <strain evidence="1">4032</strain>
        <strain evidence="2">4040</strain>
        <strain evidence="3">P415</strain>
        <strain evidence="4">P421</strain>
    </source>
</reference>
<protein>
    <submittedName>
        <fullName evidence="5">Uncharacterized protein</fullName>
    </submittedName>
</protein>
<evidence type="ECO:0000313" key="5">
    <source>
        <dbReference type="EMBL" id="RAW21397.1"/>
    </source>
</evidence>
<name>A0A329R9P2_9STRA</name>
<dbReference type="Proteomes" id="UP000697107">
    <property type="component" value="Unassembled WGS sequence"/>
</dbReference>
<dbReference type="Proteomes" id="UP000760860">
    <property type="component" value="Unassembled WGS sequence"/>
</dbReference>
<dbReference type="Proteomes" id="UP000251314">
    <property type="component" value="Unassembled WGS sequence"/>
</dbReference>
<dbReference type="OrthoDB" id="125496at2759"/>
<dbReference type="EMBL" id="RCML01001797">
    <property type="protein sequence ID" value="KAG2960341.1"/>
    <property type="molecule type" value="Genomic_DNA"/>
</dbReference>
<gene>
    <name evidence="5" type="ORF">PC110_g22159</name>
    <name evidence="1" type="ORF">PC115_g22452</name>
    <name evidence="2" type="ORF">PC117_g25000</name>
    <name evidence="3" type="ORF">PC118_g22572</name>
    <name evidence="4" type="ORF">PC129_g22109</name>
</gene>
<organism evidence="5 6">
    <name type="scientific">Phytophthora cactorum</name>
    <dbReference type="NCBI Taxonomy" id="29920"/>
    <lineage>
        <taxon>Eukaryota</taxon>
        <taxon>Sar</taxon>
        <taxon>Stramenopiles</taxon>
        <taxon>Oomycota</taxon>
        <taxon>Peronosporomycetes</taxon>
        <taxon>Peronosporales</taxon>
        <taxon>Peronosporaceae</taxon>
        <taxon>Phytophthora</taxon>
    </lineage>
</organism>
<dbReference type="AlphaFoldDB" id="A0A329R9P2"/>
<keyword evidence="6" id="KW-1185">Reference proteome</keyword>
<dbReference type="EMBL" id="RCMI01001848">
    <property type="protein sequence ID" value="KAG2880651.1"/>
    <property type="molecule type" value="Genomic_DNA"/>
</dbReference>
<dbReference type="VEuPathDB" id="FungiDB:PC110_g22159"/>
<evidence type="ECO:0000313" key="6">
    <source>
        <dbReference type="Proteomes" id="UP000251314"/>
    </source>
</evidence>
<dbReference type="EMBL" id="RCMK01001816">
    <property type="protein sequence ID" value="KAG2888131.1"/>
    <property type="molecule type" value="Genomic_DNA"/>
</dbReference>
<proteinExistence type="predicted"/>
<dbReference type="EMBL" id="MJFZ01001796">
    <property type="protein sequence ID" value="RAW21397.1"/>
    <property type="molecule type" value="Genomic_DNA"/>
</dbReference>
<accession>A0A329R9P2</accession>
<dbReference type="Proteomes" id="UP000774804">
    <property type="component" value="Unassembled WGS sequence"/>
</dbReference>
<evidence type="ECO:0000313" key="2">
    <source>
        <dbReference type="EMBL" id="KAG2888131.1"/>
    </source>
</evidence>
<evidence type="ECO:0000313" key="3">
    <source>
        <dbReference type="EMBL" id="KAG2960341.1"/>
    </source>
</evidence>
<evidence type="ECO:0000313" key="1">
    <source>
        <dbReference type="EMBL" id="KAG2880651.1"/>
    </source>
</evidence>
<dbReference type="EMBL" id="RCMV01001947">
    <property type="protein sequence ID" value="KAG3205382.1"/>
    <property type="molecule type" value="Genomic_DNA"/>
</dbReference>
<sequence length="91" mass="10414">MRSFAISARSSLRLRCHGTTQRSDRLCDYLNRPNGYARNTCLSFEKGGRDAKEHVKQFLVTCGDDNIAEKLYHTRVSDVHKLEEIIEDVLG</sequence>
<comment type="caution">
    <text evidence="5">The sequence shown here is derived from an EMBL/GenBank/DDBJ whole genome shotgun (WGS) entry which is preliminary data.</text>
</comment>
<evidence type="ECO:0000313" key="4">
    <source>
        <dbReference type="EMBL" id="KAG3205382.1"/>
    </source>
</evidence>
<dbReference type="Proteomes" id="UP000736787">
    <property type="component" value="Unassembled WGS sequence"/>
</dbReference>
<reference evidence="5 6" key="1">
    <citation type="submission" date="2018-01" db="EMBL/GenBank/DDBJ databases">
        <title>Draft genome of the strawberry crown rot pathogen Phytophthora cactorum.</title>
        <authorList>
            <person name="Armitage A.D."/>
            <person name="Lysoe E."/>
            <person name="Nellist C.F."/>
            <person name="Harrison R.J."/>
            <person name="Brurberg M.B."/>
        </authorList>
    </citation>
    <scope>NUCLEOTIDE SEQUENCE [LARGE SCALE GENOMIC DNA]</scope>
    <source>
        <strain evidence="5 6">10300</strain>
    </source>
</reference>